<dbReference type="SUPFAM" id="SSF52402">
    <property type="entry name" value="Adenine nucleotide alpha hydrolases-like"/>
    <property type="match status" value="2"/>
</dbReference>
<dbReference type="PRINTS" id="PR01438">
    <property type="entry name" value="UNVRSLSTRESS"/>
</dbReference>
<comment type="similarity">
    <text evidence="1">Belongs to the universal stress protein A family.</text>
</comment>
<accession>A0A5C6E910</accession>
<dbReference type="CDD" id="cd00293">
    <property type="entry name" value="USP-like"/>
    <property type="match status" value="2"/>
</dbReference>
<keyword evidence="4" id="KW-1185">Reference proteome</keyword>
<dbReference type="Proteomes" id="UP000318288">
    <property type="component" value="Unassembled WGS sequence"/>
</dbReference>
<dbReference type="PANTHER" id="PTHR43010:SF1">
    <property type="entry name" value="USPA DOMAIN-CONTAINING PROTEIN"/>
    <property type="match status" value="1"/>
</dbReference>
<dbReference type="PANTHER" id="PTHR43010">
    <property type="entry name" value="UNIVERSAL STRESS PROTEIN SLR1230"/>
    <property type="match status" value="1"/>
</dbReference>
<sequence length="300" mass="32373">MKKILIATDGSQSADDAVKFLSHLPHDETIELTVLTVLHVPGQGKAYLVGDWMESCLAQERMVASESFASVESAFAGANVRLSHVTREGHPGETIVAIANELQPDLLVVGATGRSAVARVLLGSISDYVATHAPCSVLIVRSTGALEKKRPLRVVICYQPTGPSQAAVEEFAEFDWGSKTEVDLVTVHSGQGFYQEPDADKSLQNARAAAEQLHNVAPRANGRVIDSEHFGESLVRFIEANDTDLVVLGETPRTRLSRILMGSMTRFVLRQAPCSVWITRNRMIHGTAKADSSKTGSVTA</sequence>
<dbReference type="InterPro" id="IPR006016">
    <property type="entry name" value="UspA"/>
</dbReference>
<comment type="caution">
    <text evidence="3">The sequence shown here is derived from an EMBL/GenBank/DDBJ whole genome shotgun (WGS) entry which is preliminary data.</text>
</comment>
<organism evidence="3 4">
    <name type="scientific">Rubripirellula tenax</name>
    <dbReference type="NCBI Taxonomy" id="2528015"/>
    <lineage>
        <taxon>Bacteria</taxon>
        <taxon>Pseudomonadati</taxon>
        <taxon>Planctomycetota</taxon>
        <taxon>Planctomycetia</taxon>
        <taxon>Pirellulales</taxon>
        <taxon>Pirellulaceae</taxon>
        <taxon>Rubripirellula</taxon>
    </lineage>
</organism>
<dbReference type="Gene3D" id="3.40.50.620">
    <property type="entry name" value="HUPs"/>
    <property type="match status" value="2"/>
</dbReference>
<dbReference type="AlphaFoldDB" id="A0A5C6E910"/>
<reference evidence="3 4" key="1">
    <citation type="submission" date="2019-02" db="EMBL/GenBank/DDBJ databases">
        <title>Deep-cultivation of Planctomycetes and their phenomic and genomic characterization uncovers novel biology.</title>
        <authorList>
            <person name="Wiegand S."/>
            <person name="Jogler M."/>
            <person name="Boedeker C."/>
            <person name="Pinto D."/>
            <person name="Vollmers J."/>
            <person name="Rivas-Marin E."/>
            <person name="Kohn T."/>
            <person name="Peeters S.H."/>
            <person name="Heuer A."/>
            <person name="Rast P."/>
            <person name="Oberbeckmann S."/>
            <person name="Bunk B."/>
            <person name="Jeske O."/>
            <person name="Meyerdierks A."/>
            <person name="Storesund J.E."/>
            <person name="Kallscheuer N."/>
            <person name="Luecker S."/>
            <person name="Lage O.M."/>
            <person name="Pohl T."/>
            <person name="Merkel B.J."/>
            <person name="Hornburger P."/>
            <person name="Mueller R.-W."/>
            <person name="Bruemmer F."/>
            <person name="Labrenz M."/>
            <person name="Spormann A.M."/>
            <person name="Op Den Camp H."/>
            <person name="Overmann J."/>
            <person name="Amann R."/>
            <person name="Jetten M.S.M."/>
            <person name="Mascher T."/>
            <person name="Medema M.H."/>
            <person name="Devos D.P."/>
            <person name="Kaster A.-K."/>
            <person name="Ovreas L."/>
            <person name="Rohde M."/>
            <person name="Galperin M.Y."/>
            <person name="Jogler C."/>
        </authorList>
    </citation>
    <scope>NUCLEOTIDE SEQUENCE [LARGE SCALE GENOMIC DNA]</scope>
    <source>
        <strain evidence="3 4">Poly51</strain>
    </source>
</reference>
<dbReference type="InterPro" id="IPR051688">
    <property type="entry name" value="USP_A"/>
</dbReference>
<dbReference type="Pfam" id="PF00582">
    <property type="entry name" value="Usp"/>
    <property type="match status" value="2"/>
</dbReference>
<evidence type="ECO:0000259" key="2">
    <source>
        <dbReference type="Pfam" id="PF00582"/>
    </source>
</evidence>
<dbReference type="RefSeq" id="WP_146461837.1">
    <property type="nucleotide sequence ID" value="NZ_SJPW01000008.1"/>
</dbReference>
<evidence type="ECO:0000256" key="1">
    <source>
        <dbReference type="ARBA" id="ARBA00008791"/>
    </source>
</evidence>
<dbReference type="EMBL" id="SJPW01000008">
    <property type="protein sequence ID" value="TWU46143.1"/>
    <property type="molecule type" value="Genomic_DNA"/>
</dbReference>
<dbReference type="InterPro" id="IPR006015">
    <property type="entry name" value="Universal_stress_UspA"/>
</dbReference>
<dbReference type="OrthoDB" id="6368426at2"/>
<gene>
    <name evidence="3" type="ORF">Poly51_55380</name>
</gene>
<evidence type="ECO:0000313" key="4">
    <source>
        <dbReference type="Proteomes" id="UP000318288"/>
    </source>
</evidence>
<name>A0A5C6E910_9BACT</name>
<feature type="domain" description="UspA" evidence="2">
    <location>
        <begin position="153"/>
        <end position="280"/>
    </location>
</feature>
<dbReference type="InterPro" id="IPR014729">
    <property type="entry name" value="Rossmann-like_a/b/a_fold"/>
</dbReference>
<protein>
    <submittedName>
        <fullName evidence="3">Universal stress protein</fullName>
    </submittedName>
</protein>
<evidence type="ECO:0000313" key="3">
    <source>
        <dbReference type="EMBL" id="TWU46143.1"/>
    </source>
</evidence>
<feature type="domain" description="UspA" evidence="2">
    <location>
        <begin position="1"/>
        <end position="141"/>
    </location>
</feature>
<proteinExistence type="inferred from homology"/>